<dbReference type="GO" id="GO:0048027">
    <property type="term" value="F:mRNA 5'-UTR binding"/>
    <property type="evidence" value="ECO:0007669"/>
    <property type="project" value="InterPro"/>
</dbReference>
<comment type="caution">
    <text evidence="3">The sequence shown here is derived from an EMBL/GenBank/DDBJ whole genome shotgun (WGS) entry which is preliminary data.</text>
</comment>
<evidence type="ECO:0000313" key="3">
    <source>
        <dbReference type="EMBL" id="GFO68494.1"/>
    </source>
</evidence>
<dbReference type="Proteomes" id="UP000587586">
    <property type="component" value="Unassembled WGS sequence"/>
</dbReference>
<keyword evidence="2" id="KW-0694">RNA-binding</keyword>
<keyword evidence="1" id="KW-1005">Bacterial flagellum biogenesis</keyword>
<reference evidence="4" key="1">
    <citation type="submission" date="2020-06" db="EMBL/GenBank/DDBJ databases">
        <title>Draft genomic sequecing of Geomonas sp. Red745.</title>
        <authorList>
            <person name="Itoh H."/>
            <person name="Xu Z.X."/>
            <person name="Ushijima N."/>
            <person name="Masuda Y."/>
            <person name="Shiratori Y."/>
            <person name="Senoo K."/>
        </authorList>
    </citation>
    <scope>NUCLEOTIDE SEQUENCE [LARGE SCALE GENOMIC DNA]</scope>
    <source>
        <strain evidence="4">Red745</strain>
    </source>
</reference>
<dbReference type="Pfam" id="PF07378">
    <property type="entry name" value="FlbT"/>
    <property type="match status" value="1"/>
</dbReference>
<gene>
    <name evidence="3" type="primary">flbT1</name>
    <name evidence="3" type="ORF">GMLC_20730</name>
</gene>
<sequence length="129" mass="14520">MALKISLKSNERLIVGGAVVRNGGKGTVLYIENTTPILREKDILGEKDADTPCKRVYFTIQLMYIDESNVPQYRLAFSELAGEVLKAAPSTASYIEKISERVLAENYYQALKMARNLIDYEEELLKNAN</sequence>
<dbReference type="InterPro" id="IPR009967">
    <property type="entry name" value="Flagellum_FlbT"/>
</dbReference>
<dbReference type="GO" id="GO:0006402">
    <property type="term" value="P:mRNA catabolic process"/>
    <property type="evidence" value="ECO:0007669"/>
    <property type="project" value="InterPro"/>
</dbReference>
<keyword evidence="4" id="KW-1185">Reference proteome</keyword>
<dbReference type="AlphaFoldDB" id="A0A6V8N9C8"/>
<dbReference type="RefSeq" id="WP_183361051.1">
    <property type="nucleotide sequence ID" value="NZ_BLXZ01000004.1"/>
</dbReference>
<dbReference type="GO" id="GO:1902209">
    <property type="term" value="P:negative regulation of bacterial-type flagellum assembly"/>
    <property type="evidence" value="ECO:0007669"/>
    <property type="project" value="InterPro"/>
</dbReference>
<evidence type="ECO:0000256" key="1">
    <source>
        <dbReference type="ARBA" id="ARBA00022795"/>
    </source>
</evidence>
<organism evidence="3 4">
    <name type="scientific">Geomonas limicola</name>
    <dbReference type="NCBI Taxonomy" id="2740186"/>
    <lineage>
        <taxon>Bacteria</taxon>
        <taxon>Pseudomonadati</taxon>
        <taxon>Thermodesulfobacteriota</taxon>
        <taxon>Desulfuromonadia</taxon>
        <taxon>Geobacterales</taxon>
        <taxon>Geobacteraceae</taxon>
        <taxon>Geomonas</taxon>
    </lineage>
</organism>
<accession>A0A6V8N9C8</accession>
<dbReference type="EMBL" id="BLXZ01000004">
    <property type="protein sequence ID" value="GFO68494.1"/>
    <property type="molecule type" value="Genomic_DNA"/>
</dbReference>
<evidence type="ECO:0000313" key="4">
    <source>
        <dbReference type="Proteomes" id="UP000587586"/>
    </source>
</evidence>
<evidence type="ECO:0000256" key="2">
    <source>
        <dbReference type="ARBA" id="ARBA00022884"/>
    </source>
</evidence>
<name>A0A6V8N9C8_9BACT</name>
<protein>
    <submittedName>
        <fullName evidence="3">Putative flagellum biosynthesis repressor protein FlbT 1</fullName>
    </submittedName>
</protein>
<proteinExistence type="predicted"/>